<dbReference type="STRING" id="1093900.A0A507BFI4"/>
<name>A0A507BFI4_9PEZI</name>
<dbReference type="CDD" id="cd02182">
    <property type="entry name" value="GH16_Strep_laminarinase_like"/>
    <property type="match status" value="1"/>
</dbReference>
<keyword evidence="1" id="KW-0732">Signal</keyword>
<organism evidence="3 4">
    <name type="scientific">Thyridium curvatum</name>
    <dbReference type="NCBI Taxonomy" id="1093900"/>
    <lineage>
        <taxon>Eukaryota</taxon>
        <taxon>Fungi</taxon>
        <taxon>Dikarya</taxon>
        <taxon>Ascomycota</taxon>
        <taxon>Pezizomycotina</taxon>
        <taxon>Sordariomycetes</taxon>
        <taxon>Sordariomycetidae</taxon>
        <taxon>Thyridiales</taxon>
        <taxon>Thyridiaceae</taxon>
        <taxon>Thyridium</taxon>
    </lineage>
</organism>
<dbReference type="GO" id="GO:0005975">
    <property type="term" value="P:carbohydrate metabolic process"/>
    <property type="evidence" value="ECO:0007669"/>
    <property type="project" value="InterPro"/>
</dbReference>
<feature type="domain" description="GH16" evidence="2">
    <location>
        <begin position="16"/>
        <end position="285"/>
    </location>
</feature>
<dbReference type="PANTHER" id="PTHR10963:SF60">
    <property type="entry name" value="GRAM-NEGATIVE BACTERIA-BINDING PROTEIN 1-RELATED"/>
    <property type="match status" value="1"/>
</dbReference>
<evidence type="ECO:0000259" key="2">
    <source>
        <dbReference type="PROSITE" id="PS51762"/>
    </source>
</evidence>
<sequence>MHALRSLLFFLPSLAAAWSAPNYSGYTLLWQDPFNGAGGSQPDTGTWNYITGLHVNNELQEYTTSSRNLQLSGGSTVQLVPWHDSSNPTQGWTSARIESKYTFTPDAGRITMAEAQIRFGDNPTNRKKGMWPAFWMLGDSIRHGTGWPACGEVDILEMVNGALTGYGTVHCGTSPGGPCNENNGIGGNTGVADQGWHTWRVMIDRRSNNWQSESITWFLDNNQYFQVTGSRVNNQAAWNALAHSPLFFILNVAVGGNWPGNPDSNTLDGYGSMMEVAYVATYRSN</sequence>
<dbReference type="SUPFAM" id="SSF49899">
    <property type="entry name" value="Concanavalin A-like lectins/glucanases"/>
    <property type="match status" value="1"/>
</dbReference>
<accession>A0A507BFI4</accession>
<dbReference type="Proteomes" id="UP000319257">
    <property type="component" value="Unassembled WGS sequence"/>
</dbReference>
<dbReference type="InterPro" id="IPR050546">
    <property type="entry name" value="Glycosyl_Hydrlase_16"/>
</dbReference>
<dbReference type="InParanoid" id="A0A507BFI4"/>
<dbReference type="Gene3D" id="2.60.120.200">
    <property type="match status" value="1"/>
</dbReference>
<reference evidence="3 4" key="1">
    <citation type="submission" date="2019-06" db="EMBL/GenBank/DDBJ databases">
        <title>Draft genome sequence of the filamentous fungus Phialemoniopsis curvata isolated from diesel fuel.</title>
        <authorList>
            <person name="Varaljay V.A."/>
            <person name="Lyon W.J."/>
            <person name="Crouch A.L."/>
            <person name="Drake C.E."/>
            <person name="Hollomon J.M."/>
            <person name="Nadeau L.J."/>
            <person name="Nunn H.S."/>
            <person name="Stevenson B.S."/>
            <person name="Bojanowski C.L."/>
            <person name="Crookes-Goodson W.J."/>
        </authorList>
    </citation>
    <scope>NUCLEOTIDE SEQUENCE [LARGE SCALE GENOMIC DNA]</scope>
    <source>
        <strain evidence="3 4">D216</strain>
    </source>
</reference>
<evidence type="ECO:0000313" key="4">
    <source>
        <dbReference type="Proteomes" id="UP000319257"/>
    </source>
</evidence>
<dbReference type="PROSITE" id="PS51762">
    <property type="entry name" value="GH16_2"/>
    <property type="match status" value="1"/>
</dbReference>
<dbReference type="GO" id="GO:0004553">
    <property type="term" value="F:hydrolase activity, hydrolyzing O-glycosyl compounds"/>
    <property type="evidence" value="ECO:0007669"/>
    <property type="project" value="InterPro"/>
</dbReference>
<dbReference type="OrthoDB" id="192832at2759"/>
<dbReference type="EMBL" id="SKBQ01000013">
    <property type="protein sequence ID" value="TPX17524.1"/>
    <property type="molecule type" value="Genomic_DNA"/>
</dbReference>
<feature type="signal peptide" evidence="1">
    <location>
        <begin position="1"/>
        <end position="19"/>
    </location>
</feature>
<dbReference type="PANTHER" id="PTHR10963">
    <property type="entry name" value="GLYCOSYL HYDROLASE-RELATED"/>
    <property type="match status" value="1"/>
</dbReference>
<comment type="caution">
    <text evidence="3">The sequence shown here is derived from an EMBL/GenBank/DDBJ whole genome shotgun (WGS) entry which is preliminary data.</text>
</comment>
<dbReference type="InterPro" id="IPR013320">
    <property type="entry name" value="ConA-like_dom_sf"/>
</dbReference>
<proteinExistence type="predicted"/>
<dbReference type="GeneID" id="41970614"/>
<dbReference type="InterPro" id="IPR000757">
    <property type="entry name" value="Beta-glucanase-like"/>
</dbReference>
<evidence type="ECO:0000313" key="3">
    <source>
        <dbReference type="EMBL" id="TPX17524.1"/>
    </source>
</evidence>
<feature type="chain" id="PRO_5021209823" description="GH16 domain-containing protein" evidence="1">
    <location>
        <begin position="20"/>
        <end position="285"/>
    </location>
</feature>
<dbReference type="AlphaFoldDB" id="A0A507BFI4"/>
<protein>
    <recommendedName>
        <fullName evidence="2">GH16 domain-containing protein</fullName>
    </recommendedName>
</protein>
<dbReference type="RefSeq" id="XP_030999235.1">
    <property type="nucleotide sequence ID" value="XM_031137437.1"/>
</dbReference>
<dbReference type="Pfam" id="PF26113">
    <property type="entry name" value="GH16_XgeA"/>
    <property type="match status" value="1"/>
</dbReference>
<gene>
    <name evidence="3" type="ORF">E0L32_003167</name>
</gene>
<evidence type="ECO:0000256" key="1">
    <source>
        <dbReference type="SAM" id="SignalP"/>
    </source>
</evidence>
<keyword evidence="4" id="KW-1185">Reference proteome</keyword>